<evidence type="ECO:0000256" key="2">
    <source>
        <dbReference type="ARBA" id="ARBA00007857"/>
    </source>
</evidence>
<dbReference type="EMBL" id="JANBTX010000311">
    <property type="protein sequence ID" value="KAJ2683194.1"/>
    <property type="molecule type" value="Genomic_DNA"/>
</dbReference>
<feature type="compositionally biased region" description="Polar residues" evidence="5">
    <location>
        <begin position="1895"/>
        <end position="1907"/>
    </location>
</feature>
<evidence type="ECO:0000313" key="11">
    <source>
        <dbReference type="Proteomes" id="UP001151516"/>
    </source>
</evidence>
<keyword evidence="6" id="KW-0472">Membrane</keyword>
<evidence type="ECO:0000259" key="8">
    <source>
        <dbReference type="Pfam" id="PF11732"/>
    </source>
</evidence>
<keyword evidence="4" id="KW-0539">Nucleus</keyword>
<feature type="domain" description="THO complex subunitTHOC2 N-terminal" evidence="8">
    <location>
        <begin position="802"/>
        <end position="875"/>
    </location>
</feature>
<dbReference type="InterPro" id="IPR021726">
    <property type="entry name" value="THO_THOC2_N"/>
</dbReference>
<feature type="compositionally biased region" description="Low complexity" evidence="5">
    <location>
        <begin position="1787"/>
        <end position="1816"/>
    </location>
</feature>
<dbReference type="GO" id="GO:0006397">
    <property type="term" value="P:mRNA processing"/>
    <property type="evidence" value="ECO:0007669"/>
    <property type="project" value="InterPro"/>
</dbReference>
<feature type="compositionally biased region" description="Basic and acidic residues" evidence="5">
    <location>
        <begin position="1736"/>
        <end position="1770"/>
    </location>
</feature>
<keyword evidence="6" id="KW-0812">Transmembrane</keyword>
<dbReference type="OrthoDB" id="29024at2759"/>
<proteinExistence type="inferred from homology"/>
<dbReference type="PANTHER" id="PTHR21597">
    <property type="entry name" value="THO2 PROTEIN"/>
    <property type="match status" value="1"/>
</dbReference>
<protein>
    <recommendedName>
        <fullName evidence="3">THO complex subunit 2</fullName>
    </recommendedName>
</protein>
<dbReference type="PANTHER" id="PTHR21597:SF0">
    <property type="entry name" value="THO COMPLEX SUBUNIT 2"/>
    <property type="match status" value="1"/>
</dbReference>
<dbReference type="InterPro" id="IPR032302">
    <property type="entry name" value="THOC2_N"/>
</dbReference>
<evidence type="ECO:0000313" key="10">
    <source>
        <dbReference type="EMBL" id="KAJ2683194.1"/>
    </source>
</evidence>
<feature type="domain" description="THO complex subunitTHOC2 C-terminal" evidence="7">
    <location>
        <begin position="1214"/>
        <end position="1556"/>
    </location>
</feature>
<feature type="compositionally biased region" description="Basic and acidic residues" evidence="5">
    <location>
        <begin position="2065"/>
        <end position="2077"/>
    </location>
</feature>
<feature type="compositionally biased region" description="Polar residues" evidence="5">
    <location>
        <begin position="2041"/>
        <end position="2053"/>
    </location>
</feature>
<dbReference type="GO" id="GO:0006406">
    <property type="term" value="P:mRNA export from nucleus"/>
    <property type="evidence" value="ECO:0007669"/>
    <property type="project" value="InterPro"/>
</dbReference>
<evidence type="ECO:0000256" key="1">
    <source>
        <dbReference type="ARBA" id="ARBA00004123"/>
    </source>
</evidence>
<feature type="compositionally biased region" description="Low complexity" evidence="5">
    <location>
        <begin position="1908"/>
        <end position="1919"/>
    </location>
</feature>
<feature type="compositionally biased region" description="Low complexity" evidence="5">
    <location>
        <begin position="2016"/>
        <end position="2028"/>
    </location>
</feature>
<evidence type="ECO:0000256" key="6">
    <source>
        <dbReference type="SAM" id="Phobius"/>
    </source>
</evidence>
<dbReference type="InterPro" id="IPR040007">
    <property type="entry name" value="Tho2"/>
</dbReference>
<dbReference type="GO" id="GO:0003729">
    <property type="term" value="F:mRNA binding"/>
    <property type="evidence" value="ECO:0007669"/>
    <property type="project" value="TreeGrafter"/>
</dbReference>
<feature type="compositionally biased region" description="Polar residues" evidence="5">
    <location>
        <begin position="1928"/>
        <end position="1946"/>
    </location>
</feature>
<dbReference type="GO" id="GO:0000445">
    <property type="term" value="C:THO complex part of transcription export complex"/>
    <property type="evidence" value="ECO:0007669"/>
    <property type="project" value="TreeGrafter"/>
</dbReference>
<feature type="compositionally biased region" description="Basic and acidic residues" evidence="5">
    <location>
        <begin position="1164"/>
        <end position="1175"/>
    </location>
</feature>
<feature type="compositionally biased region" description="Low complexity" evidence="5">
    <location>
        <begin position="1643"/>
        <end position="1654"/>
    </location>
</feature>
<keyword evidence="6" id="KW-1133">Transmembrane helix</keyword>
<feature type="domain" description="THO complex subunit 2 N-terminal" evidence="9">
    <location>
        <begin position="175"/>
        <end position="708"/>
    </location>
</feature>
<evidence type="ECO:0000256" key="4">
    <source>
        <dbReference type="ARBA" id="ARBA00023242"/>
    </source>
</evidence>
<feature type="compositionally biased region" description="Basic and acidic residues" evidence="5">
    <location>
        <begin position="1985"/>
        <end position="1994"/>
    </location>
</feature>
<keyword evidence="11" id="KW-1185">Reference proteome</keyword>
<evidence type="ECO:0000256" key="3">
    <source>
        <dbReference type="ARBA" id="ARBA00019596"/>
    </source>
</evidence>
<dbReference type="Pfam" id="PF11262">
    <property type="entry name" value="Tho2"/>
    <property type="match status" value="1"/>
</dbReference>
<dbReference type="Pfam" id="PF16134">
    <property type="entry name" value="THOC2_N"/>
    <property type="match status" value="1"/>
</dbReference>
<dbReference type="Proteomes" id="UP001151516">
    <property type="component" value="Unassembled WGS sequence"/>
</dbReference>
<dbReference type="InterPro" id="IPR049500">
    <property type="entry name" value="Peptidase_M50B-like"/>
</dbReference>
<organism evidence="10 11">
    <name type="scientific">Coemansia spiralis</name>
    <dbReference type="NCBI Taxonomy" id="417178"/>
    <lineage>
        <taxon>Eukaryota</taxon>
        <taxon>Fungi</taxon>
        <taxon>Fungi incertae sedis</taxon>
        <taxon>Zoopagomycota</taxon>
        <taxon>Kickxellomycotina</taxon>
        <taxon>Kickxellomycetes</taxon>
        <taxon>Kickxellales</taxon>
        <taxon>Kickxellaceae</taxon>
        <taxon>Coemansia</taxon>
    </lineage>
</organism>
<feature type="compositionally biased region" description="Basic and acidic residues" evidence="5">
    <location>
        <begin position="1823"/>
        <end position="1886"/>
    </location>
</feature>
<sequence length="2077" mass="227126">MSPLAAATLEFAVAKSKSTPAPLFMRAVTKGDVTHALTPTHDQKIVLIVICVYALAILILWHVPYLKLILLPFKLVTVALHEFSHAAAGLCTGAKITSITIDPDEGGLTRVSQWIEHCVKAIENTNHSSQGGHTDHDLLRSRLAAAFAETVWTLGVEWEPDTADGGDDRWRDEQLQHVEQSKVLLQMTKALIANGVISQDLANERLDPDFLEQLGTIKSASLFSKRCIRLNTALNFKQTKFNLISEQSEGFSKLVTLVQATMAAIVPHQMSNDILRAVADHPGAESHGSVVIHALRSLGDLQQRVRCLLVDINRLIGVFNLDPNRVLDIILDCFMSSVRFYWAFYVALLDASPWCQSQADSLKIAQLVGWKLQFYINGSPSDLKYMDELTTMAALLITHRLIRLSDLYSMLLPSTSEAADKEYAAWLATQKEQHLGDAGGLLGKMGGLDDMEMEGEGKQATTGASANSADQWANQHALLCAKLLAMGDTQSALVYMKRFPQMARVHQPIADLAARIVDASTIELYRRTDCVRAPVKPCLRVKTRATDHCSDIGADADDAWRLPRARHGGIADAHLQPNVVLTPLVSKPTDVFFYEKFWLLDAAQRMPSVGQVADLPRALAPWLNVAFLRLHQLPTLISRLTRLCRYGLTHGLGREAEWIGVLRAWILPSISFSAPSAALSNELWLLVSTLPLVKRYELYGDWDAILASGRPMLPLVLPDETDKGAVLSAVPDIHSNAMSLDGALEDSDGGEAMCEASAVGSLFMPPYVEIEMLHHEIRRKVRSIMRRLSGDTVKLMGRQLCSLCHPSPTISLKIILDQVCSYDNLVDPVVETFRYLTPLDADVLFFVVLRILDGPASTKVKDDGVNAAHWLQCLSLFIASYSHRHENPRLDVVLDYVLKRTLITVRSEGMPPVPELVVISDSILKLAAIDAMANATDEQTMALHGGHHLRNEAFSMVSPWILPQDVTAEAVFAISADNRLAKRMALWLTNLIVDRGQTLPLVVAQCVHAEMVVKTASLPLSNVLVIYDREIERIYQLFHLLQSNLKPERYAKLVPGPHALVSQYGLSWGLAILWGRPSIAIHLAQGLKQWEDEGEKVLVETVELDDGETSPDDGAAADSQPLGEVAVAPAKEEESVTRSPCHQDAPALAKSASTDPAMDVDGDEGGRRPPKEGRPTEGLPRVVTSLKFEAPLLPRDFVDHIARTLPPQALAAGLSPEFVAVFWALAAHDIDVPLDRYKKEIEVQSNVVKRVSAIAKQPHSRSKAAQLAQIRARASLAVDCLEKELTDRKLHVSRIRKWLIAQKDYWFCMAPEHRKPATQALLQHCILPRAVMSASDASFCARFLWMIHFPLATNKFSLMIVYDNIFNDSLSTLLAALTENEARCYAKFLNASLGFLAPLHLSESQYKERAVNSWRGLTGFQKNSRYKRGYLPPKSRTINQATPADQTTGGGDALRIVPESIMLSHDDFRTVMRKWQVNLTKAFISTLDSERNDTVRNGILALREMQKTFPVISQYGKRILDKVNEISGVGQSTSSEGLAGGPPDPNKNLKVMATSYGAYLGMAKKNWISESSYYPVPTREALPRSPRPGSLQSAGKPGAQSTVRGAPESADGGGSPRGSRGERGDGHDERARPSSRRPIITGAVAIAAAAAAAASTQSGALDADGSGSALRGGKASPHDAEQQRRSRGEGTSRAEEQSASRDHDGRRYRDRDRDRDRQRDRQPGSEAHGPPYSADSSRRDSRVPRDSPVQLDREDSHADAHQLKRARDDSGSGSRLEPPAQRPATLANMSSSQEASSVAASGALGSSTLPSSAPLATRPPNEGADRKLKELRAQLLKQQEEKQKQKEDHQAAAAPAERHGRNDHGESGSHSRSERTGSGESKEAGGGRRGKHTDSINSRLSGVNESTGQSRQQQQQQSQHGGGRNGNVPNSSAIGRSGSSAQTHATPAQGRQSQQPRRQVPSDNGAQSTHADRDTRRHGRSRSPPSRDDRHASADEPASIRISSGRQAAKAEADRSAGGNASSSGRGSAMHRKRVGDGHQSGENSDSNANWSRQAPRRGRGGGGDYHKKDDDMGRRK</sequence>
<feature type="region of interest" description="Disordered" evidence="5">
    <location>
        <begin position="1127"/>
        <end position="1178"/>
    </location>
</feature>
<evidence type="ECO:0000256" key="5">
    <source>
        <dbReference type="SAM" id="MobiDB-lite"/>
    </source>
</evidence>
<feature type="compositionally biased region" description="Basic and acidic residues" evidence="5">
    <location>
        <begin position="1619"/>
        <end position="1632"/>
    </location>
</feature>
<reference evidence="10" key="1">
    <citation type="submission" date="2022-07" db="EMBL/GenBank/DDBJ databases">
        <title>Phylogenomic reconstructions and comparative analyses of Kickxellomycotina fungi.</title>
        <authorList>
            <person name="Reynolds N.K."/>
            <person name="Stajich J.E."/>
            <person name="Barry K."/>
            <person name="Grigoriev I.V."/>
            <person name="Crous P."/>
            <person name="Smith M.E."/>
        </authorList>
    </citation>
    <scope>NUCLEOTIDE SEQUENCE</scope>
    <source>
        <strain evidence="10">CBS 109367</strain>
    </source>
</reference>
<comment type="subcellular location">
    <subcellularLocation>
        <location evidence="1">Nucleus</location>
    </subcellularLocation>
</comment>
<feature type="transmembrane region" description="Helical" evidence="6">
    <location>
        <begin position="45"/>
        <end position="63"/>
    </location>
</feature>
<comment type="caution">
    <text evidence="10">The sequence shown here is derived from an EMBL/GenBank/DDBJ whole genome shotgun (WGS) entry which is preliminary data.</text>
</comment>
<dbReference type="Pfam" id="PF11732">
    <property type="entry name" value="Thoc2"/>
    <property type="match status" value="1"/>
</dbReference>
<comment type="similarity">
    <text evidence="2">Belongs to the THOC2 family.</text>
</comment>
<feature type="region of interest" description="Disordered" evidence="5">
    <location>
        <begin position="1579"/>
        <end position="2077"/>
    </location>
</feature>
<evidence type="ECO:0000259" key="7">
    <source>
        <dbReference type="Pfam" id="PF11262"/>
    </source>
</evidence>
<feature type="compositionally biased region" description="Low complexity" evidence="5">
    <location>
        <begin position="1947"/>
        <end position="1961"/>
    </location>
</feature>
<gene>
    <name evidence="10" type="primary">RLR1</name>
    <name evidence="10" type="ORF">IWW39_005633</name>
</gene>
<dbReference type="Pfam" id="PF13398">
    <property type="entry name" value="Peptidase_M50B"/>
    <property type="match status" value="1"/>
</dbReference>
<dbReference type="InterPro" id="IPR021418">
    <property type="entry name" value="THO_THOC2_C"/>
</dbReference>
<accession>A0A9W8GER7</accession>
<name>A0A9W8GER7_9FUNG</name>
<feature type="compositionally biased region" description="Basic and acidic residues" evidence="5">
    <location>
        <begin position="1676"/>
        <end position="1723"/>
    </location>
</feature>
<evidence type="ECO:0000259" key="9">
    <source>
        <dbReference type="Pfam" id="PF16134"/>
    </source>
</evidence>